<evidence type="ECO:0000313" key="3">
    <source>
        <dbReference type="EMBL" id="STZ69349.1"/>
    </source>
</evidence>
<name>A0A378U247_MYROD</name>
<dbReference type="PANTHER" id="PTHR30535:SF4">
    <property type="entry name" value="HEMIN-BINDING PERIPLASMIC PROTEIN HMUT"/>
    <property type="match status" value="1"/>
</dbReference>
<dbReference type="EMBL" id="UGQL01000002">
    <property type="protein sequence ID" value="STZ69349.1"/>
    <property type="molecule type" value="Genomic_DNA"/>
</dbReference>
<evidence type="ECO:0000313" key="4">
    <source>
        <dbReference type="Proteomes" id="UP000255024"/>
    </source>
</evidence>
<keyword evidence="4" id="KW-1185">Reference proteome</keyword>
<proteinExistence type="predicted"/>
<dbReference type="RefSeq" id="WP_115092113.1">
    <property type="nucleotide sequence ID" value="NZ_CP068107.1"/>
</dbReference>
<dbReference type="PROSITE" id="PS51257">
    <property type="entry name" value="PROKAR_LIPOPROTEIN"/>
    <property type="match status" value="1"/>
</dbReference>
<dbReference type="Proteomes" id="UP000255024">
    <property type="component" value="Unassembled WGS sequence"/>
</dbReference>
<dbReference type="Pfam" id="PF01497">
    <property type="entry name" value="Peripla_BP_2"/>
    <property type="match status" value="1"/>
</dbReference>
<evidence type="ECO:0000259" key="2">
    <source>
        <dbReference type="PROSITE" id="PS50983"/>
    </source>
</evidence>
<feature type="coiled-coil region" evidence="1">
    <location>
        <begin position="100"/>
        <end position="169"/>
    </location>
</feature>
<dbReference type="InterPro" id="IPR002491">
    <property type="entry name" value="ABC_transptr_periplasmic_BD"/>
</dbReference>
<gene>
    <name evidence="3" type="primary">hmuT</name>
    <name evidence="3" type="ORF">NCTC11179_02855</name>
</gene>
<protein>
    <submittedName>
        <fullName evidence="3">Hemin-binding periplasmic protein hmuT</fullName>
    </submittedName>
</protein>
<dbReference type="SUPFAM" id="SSF53807">
    <property type="entry name" value="Helical backbone' metal receptor"/>
    <property type="match status" value="1"/>
</dbReference>
<accession>A0A378U247</accession>
<dbReference type="PROSITE" id="PS50983">
    <property type="entry name" value="FE_B12_PBP"/>
    <property type="match status" value="1"/>
</dbReference>
<reference evidence="3 4" key="1">
    <citation type="submission" date="2018-06" db="EMBL/GenBank/DDBJ databases">
        <authorList>
            <consortium name="Pathogen Informatics"/>
            <person name="Doyle S."/>
        </authorList>
    </citation>
    <scope>NUCLEOTIDE SEQUENCE [LARGE SCALE GENOMIC DNA]</scope>
    <source>
        <strain evidence="3 4">NCTC11179</strain>
    </source>
</reference>
<dbReference type="Gene3D" id="3.40.50.1980">
    <property type="entry name" value="Nitrogenase molybdenum iron protein domain"/>
    <property type="match status" value="2"/>
</dbReference>
<dbReference type="PANTHER" id="PTHR30535">
    <property type="entry name" value="VITAMIN B12-BINDING PROTEIN"/>
    <property type="match status" value="1"/>
</dbReference>
<sequence>MKRTALLVLLALSVVACKNSKEEKAVETTTTEVATSNERIVSLNGAITETLVDLGQRNNIVGIDVTSTYPADMNTTATQLEHVNKINIEALMALKPTLVYVAKKDLNENLKKQLEDANIKLVIIDQDFSIEGTKTLIKDIAASLNVKDYEGLLAKIDQDQAQLKTFETKPKVLFIYARGAGNLFVAGDKTPMQNIIELAGGQNAVTGFDDFKPLTPEALLNSNPDYILMFDTGLQSMGGVDGVLKIESLNRTNAGKNKKIIAMDGLLLTGFTPRVGTAVTQLNQLLSE</sequence>
<dbReference type="AlphaFoldDB" id="A0A378U247"/>
<keyword evidence="1" id="KW-0175">Coiled coil</keyword>
<organism evidence="3 4">
    <name type="scientific">Myroides odoratus</name>
    <name type="common">Flavobacterium odoratum</name>
    <dbReference type="NCBI Taxonomy" id="256"/>
    <lineage>
        <taxon>Bacteria</taxon>
        <taxon>Pseudomonadati</taxon>
        <taxon>Bacteroidota</taxon>
        <taxon>Flavobacteriia</taxon>
        <taxon>Flavobacteriales</taxon>
        <taxon>Flavobacteriaceae</taxon>
        <taxon>Myroides</taxon>
    </lineage>
</organism>
<dbReference type="InterPro" id="IPR050902">
    <property type="entry name" value="ABC_Transporter_SBP"/>
</dbReference>
<evidence type="ECO:0000256" key="1">
    <source>
        <dbReference type="SAM" id="Coils"/>
    </source>
</evidence>
<feature type="domain" description="Fe/B12 periplasmic-binding" evidence="2">
    <location>
        <begin position="39"/>
        <end position="288"/>
    </location>
</feature>